<evidence type="ECO:0000313" key="2">
    <source>
        <dbReference type="Proteomes" id="UP000077755"/>
    </source>
</evidence>
<reference evidence="1" key="1">
    <citation type="journal article" date="2016" name="Nat. Genet.">
        <title>A high-quality carrot genome assembly provides new insights into carotenoid accumulation and asterid genome evolution.</title>
        <authorList>
            <person name="Iorizzo M."/>
            <person name="Ellison S."/>
            <person name="Senalik D."/>
            <person name="Zeng P."/>
            <person name="Satapoomin P."/>
            <person name="Huang J."/>
            <person name="Bowman M."/>
            <person name="Iovene M."/>
            <person name="Sanseverino W."/>
            <person name="Cavagnaro P."/>
            <person name="Yildiz M."/>
            <person name="Macko-Podgorni A."/>
            <person name="Moranska E."/>
            <person name="Grzebelus E."/>
            <person name="Grzebelus D."/>
            <person name="Ashrafi H."/>
            <person name="Zheng Z."/>
            <person name="Cheng S."/>
            <person name="Spooner D."/>
            <person name="Van Deynze A."/>
            <person name="Simon P."/>
        </authorList>
    </citation>
    <scope>NUCLEOTIDE SEQUENCE</scope>
    <source>
        <tissue evidence="1">Leaf</tissue>
    </source>
</reference>
<reference evidence="1" key="2">
    <citation type="submission" date="2022-03" db="EMBL/GenBank/DDBJ databases">
        <title>Draft title - Genomic analysis of global carrot germplasm unveils the trajectory of domestication and the origin of high carotenoid orange carrot.</title>
        <authorList>
            <person name="Iorizzo M."/>
            <person name="Ellison S."/>
            <person name="Senalik D."/>
            <person name="Macko-Podgorni A."/>
            <person name="Grzebelus D."/>
            <person name="Bostan H."/>
            <person name="Rolling W."/>
            <person name="Curaba J."/>
            <person name="Simon P."/>
        </authorList>
    </citation>
    <scope>NUCLEOTIDE SEQUENCE</scope>
    <source>
        <tissue evidence="1">Leaf</tissue>
    </source>
</reference>
<dbReference type="InterPro" id="IPR032675">
    <property type="entry name" value="LRR_dom_sf"/>
</dbReference>
<name>A0AAF1AZ89_DAUCS</name>
<dbReference type="Proteomes" id="UP000077755">
    <property type="component" value="Chromosome 4"/>
</dbReference>
<dbReference type="Gene3D" id="3.80.10.10">
    <property type="entry name" value="Ribonuclease Inhibitor"/>
    <property type="match status" value="1"/>
</dbReference>
<dbReference type="EMBL" id="CP093346">
    <property type="protein sequence ID" value="WOG98612.1"/>
    <property type="molecule type" value="Genomic_DNA"/>
</dbReference>
<accession>A0AAF1AZ89</accession>
<evidence type="ECO:0008006" key="3">
    <source>
        <dbReference type="Google" id="ProtNLM"/>
    </source>
</evidence>
<protein>
    <recommendedName>
        <fullName evidence="3">F-box domain-containing protein</fullName>
    </recommendedName>
</protein>
<organism evidence="1 2">
    <name type="scientific">Daucus carota subsp. sativus</name>
    <name type="common">Carrot</name>
    <dbReference type="NCBI Taxonomy" id="79200"/>
    <lineage>
        <taxon>Eukaryota</taxon>
        <taxon>Viridiplantae</taxon>
        <taxon>Streptophyta</taxon>
        <taxon>Embryophyta</taxon>
        <taxon>Tracheophyta</taxon>
        <taxon>Spermatophyta</taxon>
        <taxon>Magnoliopsida</taxon>
        <taxon>eudicotyledons</taxon>
        <taxon>Gunneridae</taxon>
        <taxon>Pentapetalae</taxon>
        <taxon>asterids</taxon>
        <taxon>campanulids</taxon>
        <taxon>Apiales</taxon>
        <taxon>Apiaceae</taxon>
        <taxon>Apioideae</taxon>
        <taxon>Scandiceae</taxon>
        <taxon>Daucinae</taxon>
        <taxon>Daucus</taxon>
        <taxon>Daucus sect. Daucus</taxon>
    </lineage>
</organism>
<sequence>MKKPTNPQWNDLDPFILSKIFSHLSLENQLRGPPFVCHSWLSASLHTVFNHPNLDLRSLQSLDDDDDVARYTQLLKIAIKHCKNWVSINLPCKKLPDFYTLMFVAENTPNISSVAVPCEASVDVYPIFMAVMYWKNLRIFDSPFRGIQMIRQLVDYCGGIVELGLHGEFSEREVSCIIEGFPGLKVLDLSKSTLSVNALGVLLDGRLRCIKDLSLLHCLFVDEDGKDVREDYVKFKAFRLEVLDKIRGIRSLKRFLHCLGKSCQQCADRSLEDK</sequence>
<proteinExistence type="predicted"/>
<gene>
    <name evidence="1" type="ORF">DCAR_0417956</name>
</gene>
<dbReference type="AlphaFoldDB" id="A0AAF1AZ89"/>
<dbReference type="KEGG" id="dcr:108217489"/>
<keyword evidence="2" id="KW-1185">Reference proteome</keyword>
<evidence type="ECO:0000313" key="1">
    <source>
        <dbReference type="EMBL" id="WOG98612.1"/>
    </source>
</evidence>